<dbReference type="EMBL" id="NMUF01000007">
    <property type="protein sequence ID" value="RFA99374.1"/>
    <property type="molecule type" value="Genomic_DNA"/>
</dbReference>
<dbReference type="Proteomes" id="UP000257123">
    <property type="component" value="Unassembled WGS sequence"/>
</dbReference>
<keyword evidence="2" id="KW-0560">Oxidoreductase</keyword>
<gene>
    <name evidence="2" type="ORF">CGL51_02885</name>
    <name evidence="3" type="ORF">CGL52_04075</name>
</gene>
<protein>
    <submittedName>
        <fullName evidence="2">Aromatic ring-opening dioxygenase LigA</fullName>
    </submittedName>
</protein>
<dbReference type="RefSeq" id="WP_116420629.1">
    <property type="nucleotide sequence ID" value="NZ_NMUE01000005.1"/>
</dbReference>
<dbReference type="Proteomes" id="UP000256877">
    <property type="component" value="Unassembled WGS sequence"/>
</dbReference>
<keyword evidence="2" id="KW-0223">Dioxygenase</keyword>
<dbReference type="SUPFAM" id="SSF48076">
    <property type="entry name" value="LigA subunit of an aromatic-ring-opening dioxygenase LigAB"/>
    <property type="match status" value="1"/>
</dbReference>
<name>A0A371R294_9CREN</name>
<accession>A0A371R294</accession>
<dbReference type="InterPro" id="IPR036622">
    <property type="entry name" value="LigA_sf"/>
</dbReference>
<feature type="domain" description="Extradiol ring-cleavage dioxygenase LigAB LigA subunit" evidence="1">
    <location>
        <begin position="17"/>
        <end position="77"/>
    </location>
</feature>
<dbReference type="InterPro" id="IPR011986">
    <property type="entry name" value="Xdiol_dOase_LigA"/>
</dbReference>
<evidence type="ECO:0000313" key="3">
    <source>
        <dbReference type="EMBL" id="RFA99374.1"/>
    </source>
</evidence>
<comment type="caution">
    <text evidence="2">The sequence shown here is derived from an EMBL/GenBank/DDBJ whole genome shotgun (WGS) entry which is preliminary data.</text>
</comment>
<reference evidence="4 5" key="1">
    <citation type="submission" date="2017-07" db="EMBL/GenBank/DDBJ databases">
        <title>Draft genome sequence of aerobic hyperthermophilic archaea, Pyrobaculum aerophilum YKB31 and YKB32.</title>
        <authorList>
            <person name="Mochizuki T."/>
            <person name="Berliner A.J."/>
            <person name="Yoshida-Takashima Y."/>
            <person name="Takaki Y."/>
            <person name="Nunoura T."/>
            <person name="Takai K."/>
        </authorList>
    </citation>
    <scope>NUCLEOTIDE SEQUENCE [LARGE SCALE GENOMIC DNA]</scope>
    <source>
        <strain evidence="2 5">YKB31</strain>
        <strain evidence="3 4">YKB32</strain>
    </source>
</reference>
<proteinExistence type="predicted"/>
<dbReference type="EMBL" id="NMUE01000005">
    <property type="protein sequence ID" value="RFA97607.1"/>
    <property type="molecule type" value="Genomic_DNA"/>
</dbReference>
<evidence type="ECO:0000259" key="1">
    <source>
        <dbReference type="Pfam" id="PF07746"/>
    </source>
</evidence>
<dbReference type="Gene3D" id="1.10.700.10">
    <property type="entry name" value="Dioxygenase LigAB, LigA subunit"/>
    <property type="match status" value="1"/>
</dbReference>
<dbReference type="AlphaFoldDB" id="A0A371R294"/>
<dbReference type="CDD" id="cd07321">
    <property type="entry name" value="Extradiol_Dioxygenase_3A_like"/>
    <property type="match status" value="1"/>
</dbReference>
<dbReference type="Pfam" id="PF07746">
    <property type="entry name" value="LigA"/>
    <property type="match status" value="1"/>
</dbReference>
<sequence length="89" mass="10896">MISRNEKFKIEALLRDFHLKPELRERFKKEPDKVMQEYGIDPKYWPLLKEGKLRTLYQMGIHQLLLYHLAHVLGIKRDEYVRRINSPEF</sequence>
<organism evidence="2 5">
    <name type="scientific">Pyrobaculum aerophilum</name>
    <dbReference type="NCBI Taxonomy" id="13773"/>
    <lineage>
        <taxon>Archaea</taxon>
        <taxon>Thermoproteota</taxon>
        <taxon>Thermoprotei</taxon>
        <taxon>Thermoproteales</taxon>
        <taxon>Thermoproteaceae</taxon>
        <taxon>Pyrobaculum</taxon>
    </lineage>
</organism>
<evidence type="ECO:0000313" key="2">
    <source>
        <dbReference type="EMBL" id="RFA97607.1"/>
    </source>
</evidence>
<dbReference type="OrthoDB" id="23419at2157"/>
<evidence type="ECO:0000313" key="5">
    <source>
        <dbReference type="Proteomes" id="UP000257123"/>
    </source>
</evidence>
<evidence type="ECO:0000313" key="4">
    <source>
        <dbReference type="Proteomes" id="UP000256877"/>
    </source>
</evidence>
<dbReference type="GO" id="GO:0051213">
    <property type="term" value="F:dioxygenase activity"/>
    <property type="evidence" value="ECO:0007669"/>
    <property type="project" value="UniProtKB-KW"/>
</dbReference>